<organism evidence="3 4">
    <name type="scientific">Effrenium voratum</name>
    <dbReference type="NCBI Taxonomy" id="2562239"/>
    <lineage>
        <taxon>Eukaryota</taxon>
        <taxon>Sar</taxon>
        <taxon>Alveolata</taxon>
        <taxon>Dinophyceae</taxon>
        <taxon>Suessiales</taxon>
        <taxon>Symbiodiniaceae</taxon>
        <taxon>Effrenium</taxon>
    </lineage>
</organism>
<dbReference type="InterPro" id="IPR036397">
    <property type="entry name" value="RNaseH_sf"/>
</dbReference>
<accession>A0AA36I9J5</accession>
<dbReference type="EMBL" id="CAUJNA010001031">
    <property type="protein sequence ID" value="CAJ1383601.1"/>
    <property type="molecule type" value="Genomic_DNA"/>
</dbReference>
<dbReference type="InterPro" id="IPR001584">
    <property type="entry name" value="Integrase_cat-core"/>
</dbReference>
<evidence type="ECO:0000256" key="1">
    <source>
        <dbReference type="SAM" id="MobiDB-lite"/>
    </source>
</evidence>
<gene>
    <name evidence="3" type="ORF">EVOR1521_LOCUS10691</name>
</gene>
<sequence length="468" mass="52811">MACDKVPPKGEHSLHLAEDIKELKDAEVAEYLIPEGAEGHVDFKSNLGVQALLVDEDDNLEESYAVEPGTVRMDMDDVVDEGVSEEPSQQNAVGLDAGGLESPKPKTPVTKKATNAESKKEKLTTPMLRKMIREAEEVVSSRNKMARTCEKGKPIRKIWELFVGEGRTSKFLDKMNGVESRVFSIQNGWNFEDKGCQKKFMELVKLEEPDKILMAPMCRLWSPMQELYACRGEWENQQLVKNRTENHDNVLMFVREVYLEQYQNAREATLEHPWLSRAWKTKDEKDVIKADDEQAREDESIKKNRRLRAEMLNEVQATDTVLKAAKNYLCPSCVARTKPGGAPPASGLTAKEFNDRIVVDSAWINTDTGRKCVLTILDQATRYVAVRILKAERVEELIKGIERAWIKQFGVPRSLRTDEAKGWASRMLRDWASDKNIALEIAPAEAHNWLGEKAPGYSEGAGALHGGR</sequence>
<keyword evidence="4" id="KW-1185">Reference proteome</keyword>
<dbReference type="InterPro" id="IPR012337">
    <property type="entry name" value="RNaseH-like_sf"/>
</dbReference>
<name>A0AA36I9J5_9DINO</name>
<feature type="domain" description="Integrase catalytic" evidence="2">
    <location>
        <begin position="339"/>
        <end position="468"/>
    </location>
</feature>
<dbReference type="Proteomes" id="UP001178507">
    <property type="component" value="Unassembled WGS sequence"/>
</dbReference>
<feature type="region of interest" description="Disordered" evidence="1">
    <location>
        <begin position="82"/>
        <end position="122"/>
    </location>
</feature>
<proteinExistence type="predicted"/>
<evidence type="ECO:0000259" key="2">
    <source>
        <dbReference type="PROSITE" id="PS50994"/>
    </source>
</evidence>
<dbReference type="Pfam" id="PF00665">
    <property type="entry name" value="rve"/>
    <property type="match status" value="1"/>
</dbReference>
<dbReference type="SUPFAM" id="SSF53098">
    <property type="entry name" value="Ribonuclease H-like"/>
    <property type="match status" value="1"/>
</dbReference>
<dbReference type="Gene3D" id="3.30.420.10">
    <property type="entry name" value="Ribonuclease H-like superfamily/Ribonuclease H"/>
    <property type="match status" value="1"/>
</dbReference>
<protein>
    <recommendedName>
        <fullName evidence="2">Integrase catalytic domain-containing protein</fullName>
    </recommendedName>
</protein>
<dbReference type="PROSITE" id="PS50994">
    <property type="entry name" value="INTEGRASE"/>
    <property type="match status" value="1"/>
</dbReference>
<comment type="caution">
    <text evidence="3">The sequence shown here is derived from an EMBL/GenBank/DDBJ whole genome shotgun (WGS) entry which is preliminary data.</text>
</comment>
<reference evidence="3" key="1">
    <citation type="submission" date="2023-08" db="EMBL/GenBank/DDBJ databases">
        <authorList>
            <person name="Chen Y."/>
            <person name="Shah S."/>
            <person name="Dougan E. K."/>
            <person name="Thang M."/>
            <person name="Chan C."/>
        </authorList>
    </citation>
    <scope>NUCLEOTIDE SEQUENCE</scope>
</reference>
<dbReference type="GO" id="GO:0015074">
    <property type="term" value="P:DNA integration"/>
    <property type="evidence" value="ECO:0007669"/>
    <property type="project" value="InterPro"/>
</dbReference>
<evidence type="ECO:0000313" key="4">
    <source>
        <dbReference type="Proteomes" id="UP001178507"/>
    </source>
</evidence>
<dbReference type="GO" id="GO:0003676">
    <property type="term" value="F:nucleic acid binding"/>
    <property type="evidence" value="ECO:0007669"/>
    <property type="project" value="InterPro"/>
</dbReference>
<dbReference type="AlphaFoldDB" id="A0AA36I9J5"/>
<evidence type="ECO:0000313" key="3">
    <source>
        <dbReference type="EMBL" id="CAJ1383601.1"/>
    </source>
</evidence>